<dbReference type="Gene3D" id="1.10.3730.20">
    <property type="match status" value="1"/>
</dbReference>
<dbReference type="GeneID" id="82525117"/>
<comment type="caution">
    <text evidence="3">The sequence shown here is derived from an EMBL/GenBank/DDBJ whole genome shotgun (WGS) entry which is preliminary data.</text>
</comment>
<keyword evidence="1" id="KW-0472">Membrane</keyword>
<feature type="transmembrane region" description="Helical" evidence="1">
    <location>
        <begin position="95"/>
        <end position="115"/>
    </location>
</feature>
<feature type="domain" description="EamA" evidence="2">
    <location>
        <begin position="6"/>
        <end position="138"/>
    </location>
</feature>
<feature type="domain" description="EamA" evidence="2">
    <location>
        <begin position="150"/>
        <end position="286"/>
    </location>
</feature>
<dbReference type="AlphaFoldDB" id="A0A2V1IME9"/>
<feature type="transmembrane region" description="Helical" evidence="1">
    <location>
        <begin position="269"/>
        <end position="287"/>
    </location>
</feature>
<keyword evidence="1" id="KW-1133">Transmembrane helix</keyword>
<feature type="transmembrane region" description="Helical" evidence="1">
    <location>
        <begin position="244"/>
        <end position="263"/>
    </location>
</feature>
<dbReference type="EMBL" id="PUEC01000003">
    <property type="protein sequence ID" value="PWB03935.1"/>
    <property type="molecule type" value="Genomic_DNA"/>
</dbReference>
<feature type="transmembrane region" description="Helical" evidence="1">
    <location>
        <begin position="177"/>
        <end position="196"/>
    </location>
</feature>
<feature type="transmembrane region" description="Helical" evidence="1">
    <location>
        <begin position="68"/>
        <end position="89"/>
    </location>
</feature>
<dbReference type="RefSeq" id="WP_107031279.1">
    <property type="nucleotide sequence ID" value="NZ_PUEC01000003.1"/>
</dbReference>
<name>A0A2V1IME9_9BACT</name>
<dbReference type="SUPFAM" id="SSF103481">
    <property type="entry name" value="Multidrug resistance efflux transporter EmrE"/>
    <property type="match status" value="2"/>
</dbReference>
<evidence type="ECO:0000256" key="1">
    <source>
        <dbReference type="SAM" id="Phobius"/>
    </source>
</evidence>
<organism evidence="3 4">
    <name type="scientific">Duncaniella muris</name>
    <dbReference type="NCBI Taxonomy" id="2094150"/>
    <lineage>
        <taxon>Bacteria</taxon>
        <taxon>Pseudomonadati</taxon>
        <taxon>Bacteroidota</taxon>
        <taxon>Bacteroidia</taxon>
        <taxon>Bacteroidales</taxon>
        <taxon>Muribaculaceae</taxon>
        <taxon>Duncaniella</taxon>
    </lineage>
</organism>
<evidence type="ECO:0000313" key="3">
    <source>
        <dbReference type="EMBL" id="PWB03935.1"/>
    </source>
</evidence>
<feature type="transmembrane region" description="Helical" evidence="1">
    <location>
        <begin position="211"/>
        <end position="232"/>
    </location>
</feature>
<proteinExistence type="predicted"/>
<gene>
    <name evidence="3" type="ORF">C5O23_01975</name>
</gene>
<dbReference type="InterPro" id="IPR000620">
    <property type="entry name" value="EamA_dom"/>
</dbReference>
<keyword evidence="4" id="KW-1185">Reference proteome</keyword>
<dbReference type="PANTHER" id="PTHR22911">
    <property type="entry name" value="ACYL-MALONYL CONDENSING ENZYME-RELATED"/>
    <property type="match status" value="1"/>
</dbReference>
<protein>
    <submittedName>
        <fullName evidence="3">EamA family transporter</fullName>
    </submittedName>
</protein>
<sequence>MTRTTKGYILGAVAAVSYGTNPLFAVPLYELGMGVSSVLFYRYLFATIILGTIMLIRGDSFRLARRDLPLMVLLGIFFAMSSVLLFEAYRYMDVGLASTLLFVEPVFIALILWIFFHERISLWTLISIAICLTGVVFLCNPGEGAHVTATGVTLVILSSLAYALYMVMINKSRIRHLAGSTLTFYSLLFGMIVFAVRTDGFTEVQPVPSGLLPWACVAGISIVPTIVSLLTVAISIQCIGSVPVSILGALEPITGVMFGVALFGEILTVRASIGIVLIILAVIVLILSGRRQHSK</sequence>
<feature type="transmembrane region" description="Helical" evidence="1">
    <location>
        <begin position="122"/>
        <end position="138"/>
    </location>
</feature>
<dbReference type="Proteomes" id="UP000244905">
    <property type="component" value="Unassembled WGS sequence"/>
</dbReference>
<feature type="transmembrane region" description="Helical" evidence="1">
    <location>
        <begin position="7"/>
        <end position="26"/>
    </location>
</feature>
<feature type="transmembrane region" description="Helical" evidence="1">
    <location>
        <begin position="144"/>
        <end position="165"/>
    </location>
</feature>
<accession>A0A2V1IME9</accession>
<evidence type="ECO:0000313" key="4">
    <source>
        <dbReference type="Proteomes" id="UP000244905"/>
    </source>
</evidence>
<reference evidence="4" key="1">
    <citation type="submission" date="2018-02" db="EMBL/GenBank/DDBJ databases">
        <authorList>
            <person name="Clavel T."/>
            <person name="Strowig T."/>
        </authorList>
    </citation>
    <scope>NUCLEOTIDE SEQUENCE [LARGE SCALE GENOMIC DNA]</scope>
    <source>
        <strain evidence="4">DSM 103720</strain>
    </source>
</reference>
<evidence type="ECO:0000259" key="2">
    <source>
        <dbReference type="Pfam" id="PF00892"/>
    </source>
</evidence>
<keyword evidence="1" id="KW-0812">Transmembrane</keyword>
<dbReference type="GO" id="GO:0016020">
    <property type="term" value="C:membrane"/>
    <property type="evidence" value="ECO:0007669"/>
    <property type="project" value="InterPro"/>
</dbReference>
<dbReference type="InterPro" id="IPR037185">
    <property type="entry name" value="EmrE-like"/>
</dbReference>
<dbReference type="Pfam" id="PF00892">
    <property type="entry name" value="EamA"/>
    <property type="match status" value="2"/>
</dbReference>
<feature type="transmembrane region" description="Helical" evidence="1">
    <location>
        <begin position="38"/>
        <end position="56"/>
    </location>
</feature>
<dbReference type="PANTHER" id="PTHR22911:SF137">
    <property type="entry name" value="SOLUTE CARRIER FAMILY 35 MEMBER G2-RELATED"/>
    <property type="match status" value="1"/>
</dbReference>